<evidence type="ECO:0000313" key="2">
    <source>
        <dbReference type="Proteomes" id="UP001283361"/>
    </source>
</evidence>
<dbReference type="Proteomes" id="UP001283361">
    <property type="component" value="Unassembled WGS sequence"/>
</dbReference>
<comment type="caution">
    <text evidence="1">The sequence shown here is derived from an EMBL/GenBank/DDBJ whole genome shotgun (WGS) entry which is preliminary data.</text>
</comment>
<sequence>MAMGCWFLICGYKLGPLWHKYRLCLSFKTYFWGVACIKWEETDFNFISRGSYPRCLGKTPKANHIRTMRGTQVMAACLLLIVAGAALSQSENSDVDIPRDQYEIVHVYKRGWLKRKWKKIKKFPKSFCLCLSVQLLELSLTPRN</sequence>
<keyword evidence="2" id="KW-1185">Reference proteome</keyword>
<dbReference type="EMBL" id="JAWDGP010002078">
    <property type="protein sequence ID" value="KAK3785700.1"/>
    <property type="molecule type" value="Genomic_DNA"/>
</dbReference>
<protein>
    <submittedName>
        <fullName evidence="1">Uncharacterized protein</fullName>
    </submittedName>
</protein>
<proteinExistence type="predicted"/>
<dbReference type="AlphaFoldDB" id="A0AAE1DX85"/>
<organism evidence="1 2">
    <name type="scientific">Elysia crispata</name>
    <name type="common">lettuce slug</name>
    <dbReference type="NCBI Taxonomy" id="231223"/>
    <lineage>
        <taxon>Eukaryota</taxon>
        <taxon>Metazoa</taxon>
        <taxon>Spiralia</taxon>
        <taxon>Lophotrochozoa</taxon>
        <taxon>Mollusca</taxon>
        <taxon>Gastropoda</taxon>
        <taxon>Heterobranchia</taxon>
        <taxon>Euthyneura</taxon>
        <taxon>Panpulmonata</taxon>
        <taxon>Sacoglossa</taxon>
        <taxon>Placobranchoidea</taxon>
        <taxon>Plakobranchidae</taxon>
        <taxon>Elysia</taxon>
    </lineage>
</organism>
<evidence type="ECO:0000313" key="1">
    <source>
        <dbReference type="EMBL" id="KAK3785700.1"/>
    </source>
</evidence>
<reference evidence="1" key="1">
    <citation type="journal article" date="2023" name="G3 (Bethesda)">
        <title>A reference genome for the long-term kleptoplast-retaining sea slug Elysia crispata morphotype clarki.</title>
        <authorList>
            <person name="Eastman K.E."/>
            <person name="Pendleton A.L."/>
            <person name="Shaikh M.A."/>
            <person name="Suttiyut T."/>
            <person name="Ogas R."/>
            <person name="Tomko P."/>
            <person name="Gavelis G."/>
            <person name="Widhalm J.R."/>
            <person name="Wisecaver J.H."/>
        </authorList>
    </citation>
    <scope>NUCLEOTIDE SEQUENCE</scope>
    <source>
        <strain evidence="1">ECLA1</strain>
    </source>
</reference>
<accession>A0AAE1DX85</accession>
<name>A0AAE1DX85_9GAST</name>
<gene>
    <name evidence="1" type="ORF">RRG08_055531</name>
</gene>